<sequence length="100" mass="11181">GFQQLEEDNQVICEHDLSKCATEDREVSEFSGVYSQIVKQDLHWKKVYPFWHVGEEDSAILASTLRLNPSYERELSEQRLGSEAALCSTGGSTLQAGDTS</sequence>
<dbReference type="Proteomes" id="UP001239994">
    <property type="component" value="Unassembled WGS sequence"/>
</dbReference>
<protein>
    <submittedName>
        <fullName evidence="1">Uncharacterized protein</fullName>
    </submittedName>
</protein>
<organism evidence="1 2">
    <name type="scientific">Electrophorus voltai</name>
    <dbReference type="NCBI Taxonomy" id="2609070"/>
    <lineage>
        <taxon>Eukaryota</taxon>
        <taxon>Metazoa</taxon>
        <taxon>Chordata</taxon>
        <taxon>Craniata</taxon>
        <taxon>Vertebrata</taxon>
        <taxon>Euteleostomi</taxon>
        <taxon>Actinopterygii</taxon>
        <taxon>Neopterygii</taxon>
        <taxon>Teleostei</taxon>
        <taxon>Ostariophysi</taxon>
        <taxon>Gymnotiformes</taxon>
        <taxon>Gymnotoidei</taxon>
        <taxon>Gymnotidae</taxon>
        <taxon>Electrophorus</taxon>
    </lineage>
</organism>
<proteinExistence type="predicted"/>
<evidence type="ECO:0000313" key="2">
    <source>
        <dbReference type="Proteomes" id="UP001239994"/>
    </source>
</evidence>
<dbReference type="AlphaFoldDB" id="A0AAD8ZP70"/>
<comment type="caution">
    <text evidence="1">The sequence shown here is derived from an EMBL/GenBank/DDBJ whole genome shotgun (WGS) entry which is preliminary data.</text>
</comment>
<name>A0AAD8ZP70_9TELE</name>
<feature type="non-terminal residue" evidence="1">
    <location>
        <position position="1"/>
    </location>
</feature>
<dbReference type="EMBL" id="JAROKS010000007">
    <property type="protein sequence ID" value="KAK1802390.1"/>
    <property type="molecule type" value="Genomic_DNA"/>
</dbReference>
<evidence type="ECO:0000313" key="1">
    <source>
        <dbReference type="EMBL" id="KAK1802390.1"/>
    </source>
</evidence>
<accession>A0AAD8ZP70</accession>
<keyword evidence="2" id="KW-1185">Reference proteome</keyword>
<feature type="non-terminal residue" evidence="1">
    <location>
        <position position="100"/>
    </location>
</feature>
<gene>
    <name evidence="1" type="ORF">P4O66_022051</name>
</gene>
<reference evidence="1" key="1">
    <citation type="submission" date="2023-03" db="EMBL/GenBank/DDBJ databases">
        <title>Electrophorus voltai genome.</title>
        <authorList>
            <person name="Bian C."/>
        </authorList>
    </citation>
    <scope>NUCLEOTIDE SEQUENCE</scope>
    <source>
        <strain evidence="1">CB-2022</strain>
        <tissue evidence="1">Muscle</tissue>
    </source>
</reference>